<dbReference type="RefSeq" id="XP_028495207.1">
    <property type="nucleotide sequence ID" value="XM_028640571.1"/>
</dbReference>
<comment type="caution">
    <text evidence="1">The sequence shown here is derived from an EMBL/GenBank/DDBJ whole genome shotgun (WGS) entry which is preliminary data.</text>
</comment>
<keyword evidence="2" id="KW-1185">Reference proteome</keyword>
<dbReference type="PANTHER" id="PTHR35179">
    <property type="entry name" value="PROTEIN CBG02620"/>
    <property type="match status" value="1"/>
</dbReference>
<dbReference type="PANTHER" id="PTHR35179:SF2">
    <property type="entry name" value="START DOMAIN-CONTAINING PROTEIN"/>
    <property type="match status" value="1"/>
</dbReference>
<organism evidence="1 2">
    <name type="scientific">Verticillium nonalfalfae</name>
    <dbReference type="NCBI Taxonomy" id="1051616"/>
    <lineage>
        <taxon>Eukaryota</taxon>
        <taxon>Fungi</taxon>
        <taxon>Dikarya</taxon>
        <taxon>Ascomycota</taxon>
        <taxon>Pezizomycotina</taxon>
        <taxon>Sordariomycetes</taxon>
        <taxon>Hypocreomycetidae</taxon>
        <taxon>Glomerellales</taxon>
        <taxon>Plectosphaerellaceae</taxon>
        <taxon>Verticillium</taxon>
    </lineage>
</organism>
<accession>A0A3M9Y990</accession>
<dbReference type="STRING" id="1051616.A0A3M9Y990"/>
<sequence>MSANHRGYSSNFRGRGANRGRYGWRRGPSMPLASPAPSYPPLPLGPEIACIAVAKLAKDDAIPVEKARVSDCQLVASYNWLDKPKPTIIIPGLPPRWNPPSEPPQLKEDSGVFYRDRNASRLPLHPMEPAIESILLTRPSFAAVSSTPIDIVACGSTLGNLLRFTSGDDKAFRMLVNVVGSTVHLIRRENSPKETIDGIRGYGHTFPDAYTTLDREARGSASHQRILGYCFGGLRCLVRHEGDGYLSALAGEAVATRAGPASLAAEESTTVPSGHSPVEDLAASLSTEAISPAIPVDGPLTVKQAGRAIPQRALFDLKTRSVKSIDVDHLAKELPRLYLSQTPNFILAHHRSGVFKKVTIFDVRSRLSEWEAASAEPLGLLAVLLRRVLVLARERHDGRLELTRGEGETAIHVREQTPGLPGVLSSGCEARWKAWLAGDGDDSGIEKKDNAHGPDDEGVELSWVENDDDFTACTESCGYCGYCTY</sequence>
<proteinExistence type="predicted"/>
<evidence type="ECO:0000313" key="1">
    <source>
        <dbReference type="EMBL" id="RNJ57049.1"/>
    </source>
</evidence>
<gene>
    <name evidence="1" type="ORF">D7B24_006441</name>
</gene>
<dbReference type="AlphaFoldDB" id="A0A3M9Y990"/>
<protein>
    <recommendedName>
        <fullName evidence="3">Geranylgeranyl pyrophosphate synthetase</fullName>
    </recommendedName>
</protein>
<dbReference type="EMBL" id="RBVV01000046">
    <property type="protein sequence ID" value="RNJ57049.1"/>
    <property type="molecule type" value="Genomic_DNA"/>
</dbReference>
<evidence type="ECO:0000313" key="2">
    <source>
        <dbReference type="Proteomes" id="UP000267145"/>
    </source>
</evidence>
<dbReference type="GeneID" id="39610130"/>
<reference evidence="1 2" key="1">
    <citation type="submission" date="2018-10" db="EMBL/GenBank/DDBJ databases">
        <title>Genome sequence of Verticillium nonalfalfae VnAa140.</title>
        <authorList>
            <person name="Stajich J.E."/>
            <person name="Kasson M.T."/>
        </authorList>
    </citation>
    <scope>NUCLEOTIDE SEQUENCE [LARGE SCALE GENOMIC DNA]</scope>
    <source>
        <strain evidence="1 2">VnAa140</strain>
    </source>
</reference>
<evidence type="ECO:0008006" key="3">
    <source>
        <dbReference type="Google" id="ProtNLM"/>
    </source>
</evidence>
<name>A0A3M9Y990_9PEZI</name>
<dbReference type="Proteomes" id="UP000267145">
    <property type="component" value="Unassembled WGS sequence"/>
</dbReference>